<dbReference type="STRING" id="568860.SAMN05421811_101209"/>
<dbReference type="InterPro" id="IPR002477">
    <property type="entry name" value="Peptidoglycan-bd-like"/>
</dbReference>
<dbReference type="RefSeq" id="WP_245774540.1">
    <property type="nucleotide sequence ID" value="NZ_FOHX01000001.1"/>
</dbReference>
<feature type="chain" id="PRO_5039507225" evidence="2">
    <location>
        <begin position="24"/>
        <end position="344"/>
    </location>
</feature>
<evidence type="ECO:0000313" key="4">
    <source>
        <dbReference type="EMBL" id="SES73958.1"/>
    </source>
</evidence>
<dbReference type="SUPFAM" id="SSF47090">
    <property type="entry name" value="PGBD-like"/>
    <property type="match status" value="1"/>
</dbReference>
<reference evidence="4 5" key="1">
    <citation type="submission" date="2016-10" db="EMBL/GenBank/DDBJ databases">
        <authorList>
            <person name="de Groot N.N."/>
        </authorList>
    </citation>
    <scope>NUCLEOTIDE SEQUENCE [LARGE SCALE GENOMIC DNA]</scope>
    <source>
        <strain evidence="4 5">CGMCC 4.5598</strain>
    </source>
</reference>
<evidence type="ECO:0000313" key="5">
    <source>
        <dbReference type="Proteomes" id="UP000199361"/>
    </source>
</evidence>
<dbReference type="GO" id="GO:0030313">
    <property type="term" value="C:cell envelope"/>
    <property type="evidence" value="ECO:0007669"/>
    <property type="project" value="TreeGrafter"/>
</dbReference>
<accession>A0A1H9YXP0</accession>
<evidence type="ECO:0000259" key="3">
    <source>
        <dbReference type="Pfam" id="PF01471"/>
    </source>
</evidence>
<feature type="domain" description="Peptidoglycan binding-like" evidence="3">
    <location>
        <begin position="117"/>
        <end position="168"/>
    </location>
</feature>
<evidence type="ECO:0000256" key="1">
    <source>
        <dbReference type="ARBA" id="ARBA00022448"/>
    </source>
</evidence>
<evidence type="ECO:0000256" key="2">
    <source>
        <dbReference type="SAM" id="SignalP"/>
    </source>
</evidence>
<dbReference type="Gene3D" id="1.10.101.10">
    <property type="entry name" value="PGBD-like superfamily/PGBD"/>
    <property type="match status" value="1"/>
</dbReference>
<dbReference type="InterPro" id="IPR051909">
    <property type="entry name" value="MFP_Cation_Efflux"/>
</dbReference>
<proteinExistence type="predicted"/>
<keyword evidence="5" id="KW-1185">Reference proteome</keyword>
<name>A0A1H9YXP0_9ACTN</name>
<dbReference type="Proteomes" id="UP000199361">
    <property type="component" value="Unassembled WGS sequence"/>
</dbReference>
<dbReference type="PANTHER" id="PTHR30097:SF4">
    <property type="entry name" value="SLR6042 PROTEIN"/>
    <property type="match status" value="1"/>
</dbReference>
<organism evidence="4 5">
    <name type="scientific">Nonomuraea wenchangensis</name>
    <dbReference type="NCBI Taxonomy" id="568860"/>
    <lineage>
        <taxon>Bacteria</taxon>
        <taxon>Bacillati</taxon>
        <taxon>Actinomycetota</taxon>
        <taxon>Actinomycetes</taxon>
        <taxon>Streptosporangiales</taxon>
        <taxon>Streptosporangiaceae</taxon>
        <taxon>Nonomuraea</taxon>
    </lineage>
</organism>
<dbReference type="GO" id="GO:0060003">
    <property type="term" value="P:copper ion export"/>
    <property type="evidence" value="ECO:0007669"/>
    <property type="project" value="TreeGrafter"/>
</dbReference>
<dbReference type="InterPro" id="IPR036366">
    <property type="entry name" value="PGBDSf"/>
</dbReference>
<dbReference type="PANTHER" id="PTHR30097">
    <property type="entry name" value="CATION EFFLUX SYSTEM PROTEIN CUSB"/>
    <property type="match status" value="1"/>
</dbReference>
<dbReference type="Gene3D" id="2.40.420.20">
    <property type="match status" value="1"/>
</dbReference>
<dbReference type="EMBL" id="FOHX01000001">
    <property type="protein sequence ID" value="SES73958.1"/>
    <property type="molecule type" value="Genomic_DNA"/>
</dbReference>
<dbReference type="Pfam" id="PF01471">
    <property type="entry name" value="PG_binding_1"/>
    <property type="match status" value="1"/>
</dbReference>
<keyword evidence="1" id="KW-0813">Transport</keyword>
<dbReference type="InterPro" id="IPR036365">
    <property type="entry name" value="PGBD-like_sf"/>
</dbReference>
<keyword evidence="2" id="KW-0732">Signal</keyword>
<dbReference type="GO" id="GO:0015679">
    <property type="term" value="P:plasma membrane copper ion transport"/>
    <property type="evidence" value="ECO:0007669"/>
    <property type="project" value="TreeGrafter"/>
</dbReference>
<protein>
    <submittedName>
        <fullName evidence="4">Putative peptidoglycan binding domain-containing protein</fullName>
    </submittedName>
</protein>
<sequence>MRSRARLPVAVVAGGAVVAAVVAAGAARDGEPPETAAPTRTAPVTRSDLVDELTVPGTLGYAARRALPNEARGVISDTRPEGGVVRRGEWLYEVAGRPVLLMYGETPVYRRLSRGSRGKDVKQLERNLKALGQDPGTIDDVFTAETEKAVEAWQRASGLPRTGRVDGEQVIVAPGPVRVAEVTGVKGARAGASAVTVTDTTLIVHIDLPVTNRRLVTPRAQVGLESPSGERVTGRITSIGSVARLPKEQGGGPTLDVEVTLDGELGGYDQAPVAVAIRGETRPGVLSVPVEALLAVREGGYAVRVVEGAGRRLVKVTTGLFAAGRVEITGTGLRAGTNVEVPGD</sequence>
<dbReference type="AlphaFoldDB" id="A0A1H9YXP0"/>
<feature type="signal peptide" evidence="2">
    <location>
        <begin position="1"/>
        <end position="23"/>
    </location>
</feature>
<gene>
    <name evidence="4" type="ORF">SAMN05421811_101209</name>
</gene>